<dbReference type="Pfam" id="PF06794">
    <property type="entry name" value="UPF0270"/>
    <property type="match status" value="1"/>
</dbReference>
<evidence type="ECO:0000313" key="2">
    <source>
        <dbReference type="EMBL" id="RVU30300.1"/>
    </source>
</evidence>
<dbReference type="Gene3D" id="1.10.10.610">
    <property type="entry name" value="YehU-like"/>
    <property type="match status" value="1"/>
</dbReference>
<gene>
    <name evidence="2" type="ORF">EOE65_11685</name>
</gene>
<name>A0A437Q703_9GAMM</name>
<organism evidence="2 3">
    <name type="scientific">Neptunomonas marina</name>
    <dbReference type="NCBI Taxonomy" id="1815562"/>
    <lineage>
        <taxon>Bacteria</taxon>
        <taxon>Pseudomonadati</taxon>
        <taxon>Pseudomonadota</taxon>
        <taxon>Gammaproteobacteria</taxon>
        <taxon>Oceanospirillales</taxon>
        <taxon>Oceanospirillaceae</taxon>
        <taxon>Neptunomonas</taxon>
    </lineage>
</organism>
<dbReference type="PIRSF" id="PIRSF006169">
    <property type="entry name" value="UCP006169"/>
    <property type="match status" value="1"/>
</dbReference>
<dbReference type="SUPFAM" id="SSF118001">
    <property type="entry name" value="YehU-like"/>
    <property type="match status" value="1"/>
</dbReference>
<keyword evidence="3" id="KW-1185">Reference proteome</keyword>
<proteinExistence type="inferred from homology"/>
<sequence length="70" mass="7790">MIVPYESLSADALRGVIEEFVTRDGTDYGAMETSLEARVQQVKQQLHTGEVVILYSEARGDVNIVPRHSL</sequence>
<accession>A0A437Q703</accession>
<comment type="caution">
    <text evidence="2">The sequence shown here is derived from an EMBL/GenBank/DDBJ whole genome shotgun (WGS) entry which is preliminary data.</text>
</comment>
<evidence type="ECO:0000313" key="3">
    <source>
        <dbReference type="Proteomes" id="UP000282818"/>
    </source>
</evidence>
<comment type="similarity">
    <text evidence="1">Belongs to the UPF0270 family.</text>
</comment>
<reference evidence="2 3" key="1">
    <citation type="submission" date="2019-01" db="EMBL/GenBank/DDBJ databases">
        <authorList>
            <person name="Chen W.-M."/>
        </authorList>
    </citation>
    <scope>NUCLEOTIDE SEQUENCE [LARGE SCALE GENOMIC DNA]</scope>
    <source>
        <strain evidence="2 3">HPM-16</strain>
    </source>
</reference>
<dbReference type="EMBL" id="SACQ01000005">
    <property type="protein sequence ID" value="RVU30300.1"/>
    <property type="molecule type" value="Genomic_DNA"/>
</dbReference>
<evidence type="ECO:0000256" key="1">
    <source>
        <dbReference type="ARBA" id="ARBA00006450"/>
    </source>
</evidence>
<dbReference type="NCBIfam" id="NF003438">
    <property type="entry name" value="PRK04966.1"/>
    <property type="match status" value="1"/>
</dbReference>
<dbReference type="Proteomes" id="UP000282818">
    <property type="component" value="Unassembled WGS sequence"/>
</dbReference>
<dbReference type="RefSeq" id="WP_127694496.1">
    <property type="nucleotide sequence ID" value="NZ_SACQ01000005.1"/>
</dbReference>
<dbReference type="InterPro" id="IPR036685">
    <property type="entry name" value="YehU-like_sf"/>
</dbReference>
<protein>
    <submittedName>
        <fullName evidence="2">YheU family protein</fullName>
    </submittedName>
</protein>
<dbReference type="InterPro" id="IPR010648">
    <property type="entry name" value="UPF0270"/>
</dbReference>
<dbReference type="AlphaFoldDB" id="A0A437Q703"/>